<dbReference type="InterPro" id="IPR029052">
    <property type="entry name" value="Metallo-depent_PP-like"/>
</dbReference>
<dbReference type="EMBL" id="QWLB01000003">
    <property type="protein sequence ID" value="RIH93772.1"/>
    <property type="molecule type" value="Genomic_DNA"/>
</dbReference>
<dbReference type="Pfam" id="PF12850">
    <property type="entry name" value="Metallophos_2"/>
    <property type="match status" value="1"/>
</dbReference>
<keyword evidence="4" id="KW-1185">Reference proteome</keyword>
<dbReference type="AlphaFoldDB" id="A0A399FF01"/>
<dbReference type="CDD" id="cd00838">
    <property type="entry name" value="MPP_superfamily"/>
    <property type="match status" value="1"/>
</dbReference>
<organism evidence="3 4">
    <name type="scientific">Meiothermus granaticius NBRC 107808</name>
    <dbReference type="NCBI Taxonomy" id="1227551"/>
    <lineage>
        <taxon>Bacteria</taxon>
        <taxon>Thermotogati</taxon>
        <taxon>Deinococcota</taxon>
        <taxon>Deinococci</taxon>
        <taxon>Thermales</taxon>
        <taxon>Thermaceae</taxon>
        <taxon>Meiothermus</taxon>
    </lineage>
</organism>
<dbReference type="GO" id="GO:0016791">
    <property type="term" value="F:phosphatase activity"/>
    <property type="evidence" value="ECO:0007669"/>
    <property type="project" value="TreeGrafter"/>
</dbReference>
<accession>A0A399FF01</accession>
<dbReference type="InterPro" id="IPR024654">
    <property type="entry name" value="Calcineurin-like_PHP_lpxH"/>
</dbReference>
<evidence type="ECO:0000313" key="3">
    <source>
        <dbReference type="EMBL" id="RIH93772.1"/>
    </source>
</evidence>
<dbReference type="SUPFAM" id="SSF56300">
    <property type="entry name" value="Metallo-dependent phosphatases"/>
    <property type="match status" value="1"/>
</dbReference>
<dbReference type="InterPro" id="IPR011152">
    <property type="entry name" value="Pesterase_MJ0912"/>
</dbReference>
<dbReference type="PANTHER" id="PTHR42850:SF2">
    <property type="entry name" value="BLL5683 PROTEIN"/>
    <property type="match status" value="1"/>
</dbReference>
<feature type="domain" description="Calcineurin-like phosphoesterase" evidence="2">
    <location>
        <begin position="1"/>
        <end position="188"/>
    </location>
</feature>
<dbReference type="PANTHER" id="PTHR42850">
    <property type="entry name" value="METALLOPHOSPHOESTERASE"/>
    <property type="match status" value="1"/>
</dbReference>
<reference evidence="3 4" key="1">
    <citation type="submission" date="2018-08" db="EMBL/GenBank/DDBJ databases">
        <title>Meiothermus granaticius genome AF-68 sequencing project.</title>
        <authorList>
            <person name="Da Costa M.S."/>
            <person name="Albuquerque L."/>
            <person name="Raposo P."/>
            <person name="Froufe H.J.C."/>
            <person name="Barroso C.S."/>
            <person name="Egas C."/>
        </authorList>
    </citation>
    <scope>NUCLEOTIDE SEQUENCE [LARGE SCALE GENOMIC DNA]</scope>
    <source>
        <strain evidence="3 4">AF-68</strain>
    </source>
</reference>
<dbReference type="Proteomes" id="UP000266178">
    <property type="component" value="Unassembled WGS sequence"/>
</dbReference>
<evidence type="ECO:0000259" key="2">
    <source>
        <dbReference type="Pfam" id="PF12850"/>
    </source>
</evidence>
<dbReference type="PIRSF" id="PIRSF000883">
    <property type="entry name" value="Pesterase_MJ0912"/>
    <property type="match status" value="1"/>
</dbReference>
<sequence>MRLGIIAEIHANLPALEAALEALRKEGVEQIWAIGDIVGYGPHPRQVIRKLDREGIPCVPGAADLRVAYALPAQAREGIAETTILWTRAQLGSREMNFLRNLRSRHRLDTPGGRLMAFHGSPEDPEQKLDLEAHPAEILKMLEGLRSRYGVVAGRHIPFRRAVHKGVIYDPGSVGLSLGGEPGADVLILEDDINGDLVHHFLKLPYDYGQVAFDLAAWELPEVLAEVVRQGRFPQ</sequence>
<dbReference type="GO" id="GO:0005737">
    <property type="term" value="C:cytoplasm"/>
    <property type="evidence" value="ECO:0007669"/>
    <property type="project" value="TreeGrafter"/>
</dbReference>
<name>A0A399FF01_9DEIN</name>
<evidence type="ECO:0000256" key="1">
    <source>
        <dbReference type="ARBA" id="ARBA00008950"/>
    </source>
</evidence>
<evidence type="ECO:0000313" key="4">
    <source>
        <dbReference type="Proteomes" id="UP000266178"/>
    </source>
</evidence>
<proteinExistence type="inferred from homology"/>
<dbReference type="Gene3D" id="3.60.21.10">
    <property type="match status" value="1"/>
</dbReference>
<gene>
    <name evidence="3" type="ORF">Mgrana_00355</name>
</gene>
<comment type="similarity">
    <text evidence="1">Belongs to the metallophosphoesterase superfamily. YfcE family.</text>
</comment>
<comment type="caution">
    <text evidence="3">The sequence shown here is derived from an EMBL/GenBank/DDBJ whole genome shotgun (WGS) entry which is preliminary data.</text>
</comment>
<dbReference type="OrthoDB" id="9800565at2"/>
<dbReference type="RefSeq" id="WP_119355882.1">
    <property type="nucleotide sequence ID" value="NZ_BJXM01000002.1"/>
</dbReference>
<dbReference type="InterPro" id="IPR050126">
    <property type="entry name" value="Ap4A_hydrolase"/>
</dbReference>
<protein>
    <submittedName>
        <fullName evidence="3">Calcineurin-like phosphoesterase superfamily domain protein</fullName>
    </submittedName>
</protein>